<dbReference type="Proteomes" id="UP000188532">
    <property type="component" value="Unassembled WGS sequence"/>
</dbReference>
<comment type="caution">
    <text evidence="2">The sequence shown here is derived from an EMBL/GenBank/DDBJ whole genome shotgun (WGS) entry which is preliminary data.</text>
</comment>
<keyword evidence="1" id="KW-0472">Membrane</keyword>
<protein>
    <submittedName>
        <fullName evidence="2">Uncharacterized protein</fullName>
    </submittedName>
</protein>
<dbReference type="AlphaFoldDB" id="A0A1V3XWL3"/>
<name>A0A1V3XWL3_MYCKA</name>
<gene>
    <name evidence="2" type="ORF">BZL29_0962</name>
</gene>
<dbReference type="EMBL" id="MVBN01000001">
    <property type="protein sequence ID" value="OOK83637.1"/>
    <property type="molecule type" value="Genomic_DNA"/>
</dbReference>
<reference evidence="2 3" key="1">
    <citation type="submission" date="2017-02" db="EMBL/GenBank/DDBJ databases">
        <title>Complete genome sequences of Mycobacterium kansasii strains isolated from rhesus macaques.</title>
        <authorList>
            <person name="Panda A."/>
            <person name="Nagaraj S."/>
            <person name="Zhao X."/>
            <person name="Tettelin H."/>
            <person name="Detolla L.J."/>
        </authorList>
    </citation>
    <scope>NUCLEOTIDE SEQUENCE [LARGE SCALE GENOMIC DNA]</scope>
    <source>
        <strain evidence="2 3">11-3469</strain>
    </source>
</reference>
<evidence type="ECO:0000256" key="1">
    <source>
        <dbReference type="SAM" id="Phobius"/>
    </source>
</evidence>
<feature type="transmembrane region" description="Helical" evidence="1">
    <location>
        <begin position="24"/>
        <end position="43"/>
    </location>
</feature>
<evidence type="ECO:0000313" key="3">
    <source>
        <dbReference type="Proteomes" id="UP000188532"/>
    </source>
</evidence>
<sequence length="46" mass="4823">MAAVVLAGAEVFIAKLRLFRVPELLAGSFLLALLAVTSANFFTAQA</sequence>
<accession>A0A1V3XWL3</accession>
<evidence type="ECO:0000313" key="2">
    <source>
        <dbReference type="EMBL" id="OOK83637.1"/>
    </source>
</evidence>
<keyword evidence="1" id="KW-1133">Transmembrane helix</keyword>
<keyword evidence="1" id="KW-0812">Transmembrane</keyword>
<organism evidence="2 3">
    <name type="scientific">Mycobacterium kansasii</name>
    <dbReference type="NCBI Taxonomy" id="1768"/>
    <lineage>
        <taxon>Bacteria</taxon>
        <taxon>Bacillati</taxon>
        <taxon>Actinomycetota</taxon>
        <taxon>Actinomycetes</taxon>
        <taxon>Mycobacteriales</taxon>
        <taxon>Mycobacteriaceae</taxon>
        <taxon>Mycobacterium</taxon>
    </lineage>
</organism>
<proteinExistence type="predicted"/>